<dbReference type="Proteomes" id="UP001518976">
    <property type="component" value="Unassembled WGS sequence"/>
</dbReference>
<keyword evidence="3" id="KW-1185">Reference proteome</keyword>
<dbReference type="EMBL" id="JAFFZN010000021">
    <property type="protein sequence ID" value="MBO8188050.1"/>
    <property type="molecule type" value="Genomic_DNA"/>
</dbReference>
<name>A0ABS3WY43_9ACTN</name>
<proteinExistence type="predicted"/>
<protein>
    <submittedName>
        <fullName evidence="2">Uncharacterized protein</fullName>
    </submittedName>
</protein>
<gene>
    <name evidence="2" type="ORF">JW592_21650</name>
</gene>
<accession>A0ABS3WY43</accession>
<organism evidence="2 3">
    <name type="scientific">Streptomyces spirodelae</name>
    <dbReference type="NCBI Taxonomy" id="2812904"/>
    <lineage>
        <taxon>Bacteria</taxon>
        <taxon>Bacillati</taxon>
        <taxon>Actinomycetota</taxon>
        <taxon>Actinomycetes</taxon>
        <taxon>Kitasatosporales</taxon>
        <taxon>Streptomycetaceae</taxon>
        <taxon>Streptomyces</taxon>
    </lineage>
</organism>
<reference evidence="2 3" key="1">
    <citation type="submission" date="2021-02" db="EMBL/GenBank/DDBJ databases">
        <title>Streptomyces spirodelae sp. nov., isolated from duckweed.</title>
        <authorList>
            <person name="Saimee Y."/>
            <person name="Duangmal K."/>
        </authorList>
    </citation>
    <scope>NUCLEOTIDE SEQUENCE [LARGE SCALE GENOMIC DNA]</scope>
    <source>
        <strain evidence="2 3">DW4-2</strain>
    </source>
</reference>
<feature type="region of interest" description="Disordered" evidence="1">
    <location>
        <begin position="1"/>
        <end position="33"/>
    </location>
</feature>
<evidence type="ECO:0000313" key="2">
    <source>
        <dbReference type="EMBL" id="MBO8188050.1"/>
    </source>
</evidence>
<evidence type="ECO:0000256" key="1">
    <source>
        <dbReference type="SAM" id="MobiDB-lite"/>
    </source>
</evidence>
<sequence length="47" mass="5118">MTPRKGSRARTGSVRQEVTRAVTHTGPARPGRTVTGWTKVIRVLCKG</sequence>
<comment type="caution">
    <text evidence="2">The sequence shown here is derived from an EMBL/GenBank/DDBJ whole genome shotgun (WGS) entry which is preliminary data.</text>
</comment>
<evidence type="ECO:0000313" key="3">
    <source>
        <dbReference type="Proteomes" id="UP001518976"/>
    </source>
</evidence>
<dbReference type="RefSeq" id="WP_209266860.1">
    <property type="nucleotide sequence ID" value="NZ_JAFFZN010000021.1"/>
</dbReference>